<accession>A0A1V2H0S9</accession>
<dbReference type="Pfam" id="PF08837">
    <property type="entry name" value="DUF1810"/>
    <property type="match status" value="1"/>
</dbReference>
<proteinExistence type="predicted"/>
<sequence length="142" mass="15823">MRPMLDPQRFLDAQSPVLDAVRHELQAGRKRSHWMWFVFPQLRCLGRSPTALHYGLDDLDDARAYLAHPILGPRLIDCATLVRSHPEKDLHAIFGSPDDIKFRSCMTLFAAAAGEAGPTIFDATLTDRFKGIGDPLTLQAIA</sequence>
<protein>
    <submittedName>
        <fullName evidence="1">Calpastatin</fullName>
    </submittedName>
</protein>
<evidence type="ECO:0000313" key="1">
    <source>
        <dbReference type="EMBL" id="ONG51584.1"/>
    </source>
</evidence>
<name>A0A1V2H0S9_9PROT</name>
<dbReference type="PIRSF" id="PIRSF008546">
    <property type="entry name" value="UCP008546"/>
    <property type="match status" value="1"/>
</dbReference>
<keyword evidence="2" id="KW-1185">Reference proteome</keyword>
<dbReference type="SUPFAM" id="SSF140736">
    <property type="entry name" value="Rv1873-like"/>
    <property type="match status" value="1"/>
</dbReference>
<dbReference type="EMBL" id="MLCO01000160">
    <property type="protein sequence ID" value="ONG51584.1"/>
    <property type="molecule type" value="Genomic_DNA"/>
</dbReference>
<evidence type="ECO:0000313" key="2">
    <source>
        <dbReference type="Proteomes" id="UP000188879"/>
    </source>
</evidence>
<organism evidence="1 2">
    <name type="scientific">Teichococcus deserti</name>
    <dbReference type="NCBI Taxonomy" id="1817963"/>
    <lineage>
        <taxon>Bacteria</taxon>
        <taxon>Pseudomonadati</taxon>
        <taxon>Pseudomonadota</taxon>
        <taxon>Alphaproteobacteria</taxon>
        <taxon>Acetobacterales</taxon>
        <taxon>Roseomonadaceae</taxon>
        <taxon>Roseomonas</taxon>
    </lineage>
</organism>
<dbReference type="InterPro" id="IPR014937">
    <property type="entry name" value="DUF1810"/>
</dbReference>
<comment type="caution">
    <text evidence="1">The sequence shown here is derived from an EMBL/GenBank/DDBJ whole genome shotgun (WGS) entry which is preliminary data.</text>
</comment>
<gene>
    <name evidence="1" type="ORF">BKE38_15980</name>
</gene>
<dbReference type="Proteomes" id="UP000188879">
    <property type="component" value="Unassembled WGS sequence"/>
</dbReference>
<dbReference type="InterPro" id="IPR036287">
    <property type="entry name" value="Rv1873-like_sf"/>
</dbReference>
<reference evidence="1 2" key="1">
    <citation type="submission" date="2016-10" db="EMBL/GenBank/DDBJ databases">
        <title>Draft Genome sequence of Roseomonas sp. strain M3.</title>
        <authorList>
            <person name="Subhash Y."/>
            <person name="Lee S."/>
        </authorList>
    </citation>
    <scope>NUCLEOTIDE SEQUENCE [LARGE SCALE GENOMIC DNA]</scope>
    <source>
        <strain evidence="1 2">M3</strain>
    </source>
</reference>
<dbReference type="AlphaFoldDB" id="A0A1V2H0S9"/>
<dbReference type="Gene3D" id="1.25.40.380">
    <property type="entry name" value="Protein of unknown function DUF1810"/>
    <property type="match status" value="1"/>
</dbReference>